<feature type="transmembrane region" description="Helical" evidence="1">
    <location>
        <begin position="226"/>
        <end position="244"/>
    </location>
</feature>
<keyword evidence="1" id="KW-0812">Transmembrane</keyword>
<organism evidence="2 3">
    <name type="scientific">Lactonifactor longoviformis DSM 17459</name>
    <dbReference type="NCBI Taxonomy" id="1122155"/>
    <lineage>
        <taxon>Bacteria</taxon>
        <taxon>Bacillati</taxon>
        <taxon>Bacillota</taxon>
        <taxon>Clostridia</taxon>
        <taxon>Eubacteriales</taxon>
        <taxon>Clostridiaceae</taxon>
        <taxon>Lactonifactor</taxon>
    </lineage>
</organism>
<dbReference type="CDD" id="cd21809">
    <property type="entry name" value="ABC-2_lan_permease-like"/>
    <property type="match status" value="1"/>
</dbReference>
<protein>
    <recommendedName>
        <fullName evidence="4">ABC-2 family transporter protein</fullName>
    </recommendedName>
</protein>
<gene>
    <name evidence="2" type="ORF">SAMN02745158_02454</name>
</gene>
<dbReference type="EMBL" id="FQVI01000012">
    <property type="protein sequence ID" value="SHF07908.1"/>
    <property type="molecule type" value="Genomic_DNA"/>
</dbReference>
<feature type="transmembrane region" description="Helical" evidence="1">
    <location>
        <begin position="166"/>
        <end position="184"/>
    </location>
</feature>
<keyword evidence="1" id="KW-0472">Membrane</keyword>
<feature type="transmembrane region" description="Helical" evidence="1">
    <location>
        <begin position="47"/>
        <end position="70"/>
    </location>
</feature>
<evidence type="ECO:0000256" key="1">
    <source>
        <dbReference type="SAM" id="Phobius"/>
    </source>
</evidence>
<dbReference type="STRING" id="1122155.SAMN02745158_02454"/>
<sequence length="249" mass="28062">MNTFTLEARKCRRRKIWVMPLLILGFQLLWTLWTTGRMDGKDLRDGWAFVIIGTQMLNCLTMPVLAAVTASRVWDMEHKGQTLKLLKTLTPSSGIFHGKLLYGYLWMFLCGFLQTLVIAAAGKFQGFYGPVPGRQLAYALLVCSGVNLIIYLIYQILSMMYANQLISLTAGLLGAFIGFLSNLFPKSLGLLIPWGYYSRLSSVAVSYDLEAVTAHYAFIPIPWKDWIPAVILLVILYPAGRILLRKKEV</sequence>
<feature type="transmembrane region" description="Helical" evidence="1">
    <location>
        <begin position="136"/>
        <end position="154"/>
    </location>
</feature>
<evidence type="ECO:0000313" key="2">
    <source>
        <dbReference type="EMBL" id="SHF07908.1"/>
    </source>
</evidence>
<keyword evidence="1" id="KW-1133">Transmembrane helix</keyword>
<feature type="transmembrane region" description="Helical" evidence="1">
    <location>
        <begin position="101"/>
        <end position="124"/>
    </location>
</feature>
<feature type="transmembrane region" description="Helical" evidence="1">
    <location>
        <begin position="16"/>
        <end position="35"/>
    </location>
</feature>
<evidence type="ECO:0008006" key="4">
    <source>
        <dbReference type="Google" id="ProtNLM"/>
    </source>
</evidence>
<dbReference type="AlphaFoldDB" id="A0A1M4YQG4"/>
<dbReference type="Proteomes" id="UP000184245">
    <property type="component" value="Unassembled WGS sequence"/>
</dbReference>
<dbReference type="RefSeq" id="WP_072852134.1">
    <property type="nucleotide sequence ID" value="NZ_FQVI01000012.1"/>
</dbReference>
<accession>A0A1M4YQG4</accession>
<dbReference type="Pfam" id="PF12730">
    <property type="entry name" value="ABC2_membrane_4"/>
    <property type="match status" value="1"/>
</dbReference>
<proteinExistence type="predicted"/>
<evidence type="ECO:0000313" key="3">
    <source>
        <dbReference type="Proteomes" id="UP000184245"/>
    </source>
</evidence>
<dbReference type="OrthoDB" id="3190532at2"/>
<keyword evidence="3" id="KW-1185">Reference proteome</keyword>
<name>A0A1M4YQG4_9CLOT</name>
<reference evidence="2 3" key="1">
    <citation type="submission" date="2016-11" db="EMBL/GenBank/DDBJ databases">
        <authorList>
            <person name="Jaros S."/>
            <person name="Januszkiewicz K."/>
            <person name="Wedrychowicz H."/>
        </authorList>
    </citation>
    <scope>NUCLEOTIDE SEQUENCE [LARGE SCALE GENOMIC DNA]</scope>
    <source>
        <strain evidence="2 3">DSM 17459</strain>
    </source>
</reference>